<feature type="region of interest" description="Disordered" evidence="1">
    <location>
        <begin position="42"/>
        <end position="84"/>
    </location>
</feature>
<reference evidence="2 3" key="1">
    <citation type="journal article" date="2018" name="Nat. Ecol. Evol.">
        <title>Pezizomycetes genomes reveal the molecular basis of ectomycorrhizal truffle lifestyle.</title>
        <authorList>
            <person name="Murat C."/>
            <person name="Payen T."/>
            <person name="Noel B."/>
            <person name="Kuo A."/>
            <person name="Morin E."/>
            <person name="Chen J."/>
            <person name="Kohler A."/>
            <person name="Krizsan K."/>
            <person name="Balestrini R."/>
            <person name="Da Silva C."/>
            <person name="Montanini B."/>
            <person name="Hainaut M."/>
            <person name="Levati E."/>
            <person name="Barry K.W."/>
            <person name="Belfiori B."/>
            <person name="Cichocki N."/>
            <person name="Clum A."/>
            <person name="Dockter R.B."/>
            <person name="Fauchery L."/>
            <person name="Guy J."/>
            <person name="Iotti M."/>
            <person name="Le Tacon F."/>
            <person name="Lindquist E.A."/>
            <person name="Lipzen A."/>
            <person name="Malagnac F."/>
            <person name="Mello A."/>
            <person name="Molinier V."/>
            <person name="Miyauchi S."/>
            <person name="Poulain J."/>
            <person name="Riccioni C."/>
            <person name="Rubini A."/>
            <person name="Sitrit Y."/>
            <person name="Splivallo R."/>
            <person name="Traeger S."/>
            <person name="Wang M."/>
            <person name="Zifcakova L."/>
            <person name="Wipf D."/>
            <person name="Zambonelli A."/>
            <person name="Paolocci F."/>
            <person name="Nowrousian M."/>
            <person name="Ottonello S."/>
            <person name="Baldrian P."/>
            <person name="Spatafora J.W."/>
            <person name="Henrissat B."/>
            <person name="Nagy L.G."/>
            <person name="Aury J.M."/>
            <person name="Wincker P."/>
            <person name="Grigoriev I.V."/>
            <person name="Bonfante P."/>
            <person name="Martin F.M."/>
        </authorList>
    </citation>
    <scope>NUCLEOTIDE SEQUENCE [LARGE SCALE GENOMIC DNA]</scope>
    <source>
        <strain evidence="2 3">CCBAS932</strain>
    </source>
</reference>
<keyword evidence="3" id="KW-1185">Reference proteome</keyword>
<protein>
    <submittedName>
        <fullName evidence="2">Uncharacterized protein</fullName>
    </submittedName>
</protein>
<dbReference type="Proteomes" id="UP000277580">
    <property type="component" value="Unassembled WGS sequence"/>
</dbReference>
<dbReference type="AlphaFoldDB" id="A0A3N4KCG9"/>
<evidence type="ECO:0000313" key="2">
    <source>
        <dbReference type="EMBL" id="RPB07168.1"/>
    </source>
</evidence>
<dbReference type="InParanoid" id="A0A3N4KCG9"/>
<organism evidence="2 3">
    <name type="scientific">Morchella conica CCBAS932</name>
    <dbReference type="NCBI Taxonomy" id="1392247"/>
    <lineage>
        <taxon>Eukaryota</taxon>
        <taxon>Fungi</taxon>
        <taxon>Dikarya</taxon>
        <taxon>Ascomycota</taxon>
        <taxon>Pezizomycotina</taxon>
        <taxon>Pezizomycetes</taxon>
        <taxon>Pezizales</taxon>
        <taxon>Morchellaceae</taxon>
        <taxon>Morchella</taxon>
    </lineage>
</organism>
<gene>
    <name evidence="2" type="ORF">P167DRAFT_549983</name>
</gene>
<dbReference type="EMBL" id="ML119193">
    <property type="protein sequence ID" value="RPB07168.1"/>
    <property type="molecule type" value="Genomic_DNA"/>
</dbReference>
<feature type="compositionally biased region" description="Low complexity" evidence="1">
    <location>
        <begin position="44"/>
        <end position="64"/>
    </location>
</feature>
<name>A0A3N4KCG9_9PEZI</name>
<evidence type="ECO:0000256" key="1">
    <source>
        <dbReference type="SAM" id="MobiDB-lite"/>
    </source>
</evidence>
<dbReference type="OrthoDB" id="10467284at2759"/>
<proteinExistence type="predicted"/>
<feature type="compositionally biased region" description="Pro residues" evidence="1">
    <location>
        <begin position="65"/>
        <end position="81"/>
    </location>
</feature>
<sequence length="176" mass="18829">MASTPTTPLATVTTFNIHLTTLLETLADLDRDIANLSHHAHANPSLLIPSPPTSLSSSTPSTPSASPPPPTPPLSSSPPRAPKSLRKVQALRTTARGIAARLNAFEQDLLAAEKGVKELKEKYYRADESDGAMVRMFRQVFEGLELCSRGFAELKGWWVGVVREGSGAGVWAGAPF</sequence>
<evidence type="ECO:0000313" key="3">
    <source>
        <dbReference type="Proteomes" id="UP000277580"/>
    </source>
</evidence>
<accession>A0A3N4KCG9</accession>